<gene>
    <name evidence="1" type="ordered locus">trd_0294</name>
</gene>
<dbReference type="EMBL" id="CP001275">
    <property type="protein sequence ID" value="ACM04722.1"/>
    <property type="molecule type" value="Genomic_DNA"/>
</dbReference>
<dbReference type="STRING" id="309801.trd_0294"/>
<organism evidence="1 2">
    <name type="scientific">Thermomicrobium roseum (strain ATCC 27502 / DSM 5159 / P-2)</name>
    <dbReference type="NCBI Taxonomy" id="309801"/>
    <lineage>
        <taxon>Bacteria</taxon>
        <taxon>Pseudomonadati</taxon>
        <taxon>Thermomicrobiota</taxon>
        <taxon>Thermomicrobia</taxon>
        <taxon>Thermomicrobiales</taxon>
        <taxon>Thermomicrobiaceae</taxon>
        <taxon>Thermomicrobium</taxon>
    </lineage>
</organism>
<evidence type="ECO:0000313" key="1">
    <source>
        <dbReference type="EMBL" id="ACM04722.1"/>
    </source>
</evidence>
<accession>B9KXV4</accession>
<proteinExistence type="predicted"/>
<reference evidence="1 2" key="1">
    <citation type="journal article" date="2009" name="PLoS ONE">
        <title>Complete genome sequence of the aerobic CO-oxidizing thermophile Thermomicrobium roseum.</title>
        <authorList>
            <person name="Wu D."/>
            <person name="Raymond J."/>
            <person name="Wu M."/>
            <person name="Chatterji S."/>
            <person name="Ren Q."/>
            <person name="Graham J.E."/>
            <person name="Bryant D.A."/>
            <person name="Robb F."/>
            <person name="Colman A."/>
            <person name="Tallon L.J."/>
            <person name="Badger J.H."/>
            <person name="Madupu R."/>
            <person name="Ward N.L."/>
            <person name="Eisen J.A."/>
        </authorList>
    </citation>
    <scope>NUCLEOTIDE SEQUENCE [LARGE SCALE GENOMIC DNA]</scope>
    <source>
        <strain evidence="2">ATCC 27502 / DSM 5159 / P-2</strain>
    </source>
</reference>
<dbReference type="Proteomes" id="UP000000447">
    <property type="component" value="Chromosome"/>
</dbReference>
<protein>
    <submittedName>
        <fullName evidence="1">Uncharacterized protein</fullName>
    </submittedName>
</protein>
<evidence type="ECO:0000313" key="2">
    <source>
        <dbReference type="Proteomes" id="UP000000447"/>
    </source>
</evidence>
<dbReference type="HOGENOM" id="CLU_2977813_0_0_0"/>
<dbReference type="AlphaFoldDB" id="B9KXV4"/>
<sequence>MNRAHPAWPTRASSFASEITGEARTILPRVSLAWWRFSDRSADAPARGSRRHMPRIDR</sequence>
<keyword evidence="2" id="KW-1185">Reference proteome</keyword>
<name>B9KXV4_THERP</name>
<dbReference type="KEGG" id="tro:trd_0294"/>